<sequence length="101" mass="11135">MKLPALAALATCLSLPAYAEKVTIGCPLVAQYSDNDINYLIGEVRSVVGDQEAGRIYAHYLDLRNACRVNGDAVRTVTVSPTLRDWLAQNGVDIRRFARRL</sequence>
<dbReference type="RefSeq" id="WP_003614184.1">
    <property type="nucleotide sequence ID" value="NZ_ADVE02000001.1"/>
</dbReference>
<keyword evidence="3" id="KW-1185">Reference proteome</keyword>
<evidence type="ECO:0000313" key="3">
    <source>
        <dbReference type="Proteomes" id="UP000230709"/>
    </source>
</evidence>
<evidence type="ECO:0000256" key="1">
    <source>
        <dbReference type="SAM" id="SignalP"/>
    </source>
</evidence>
<reference evidence="3" key="1">
    <citation type="submission" date="2017-10" db="EMBL/GenBank/DDBJ databases">
        <title>Completed PacBio SMRT sequence of Methylosinus trichosporium OB3b reveals presence of a third large plasmid.</title>
        <authorList>
            <person name="Charles T.C."/>
            <person name="Lynch M.D.J."/>
            <person name="Heil J.R."/>
            <person name="Cheng J."/>
        </authorList>
    </citation>
    <scope>NUCLEOTIDE SEQUENCE [LARGE SCALE GENOMIC DNA]</scope>
    <source>
        <strain evidence="3">OB3b</strain>
    </source>
</reference>
<proteinExistence type="predicted"/>
<feature type="chain" id="PRO_5013541294" description="UrcA family protein" evidence="1">
    <location>
        <begin position="20"/>
        <end position="101"/>
    </location>
</feature>
<organism evidence="2 3">
    <name type="scientific">Methylosinus trichosporium (strain ATCC 35070 / NCIMB 11131 / UNIQEM 75 / OB3b)</name>
    <dbReference type="NCBI Taxonomy" id="595536"/>
    <lineage>
        <taxon>Bacteria</taxon>
        <taxon>Pseudomonadati</taxon>
        <taxon>Pseudomonadota</taxon>
        <taxon>Alphaproteobacteria</taxon>
        <taxon>Hyphomicrobiales</taxon>
        <taxon>Methylocystaceae</taxon>
        <taxon>Methylosinus</taxon>
    </lineage>
</organism>
<gene>
    <name evidence="2" type="ORF">CQW49_11380</name>
</gene>
<dbReference type="EMBL" id="CP023737">
    <property type="protein sequence ID" value="ATQ68417.1"/>
    <property type="molecule type" value="Genomic_DNA"/>
</dbReference>
<evidence type="ECO:0000313" key="2">
    <source>
        <dbReference type="EMBL" id="ATQ68417.1"/>
    </source>
</evidence>
<name>A0A2D2D087_METT3</name>
<dbReference type="AlphaFoldDB" id="A0A2D2D087"/>
<feature type="signal peptide" evidence="1">
    <location>
        <begin position="1"/>
        <end position="19"/>
    </location>
</feature>
<accession>A0A2D2D087</accession>
<keyword evidence="1" id="KW-0732">Signal</keyword>
<dbReference type="KEGG" id="mtw:CQW49_11380"/>
<protein>
    <recommendedName>
        <fullName evidence="4">UrcA family protein</fullName>
    </recommendedName>
</protein>
<dbReference type="Proteomes" id="UP000230709">
    <property type="component" value="Chromosome"/>
</dbReference>
<evidence type="ECO:0008006" key="4">
    <source>
        <dbReference type="Google" id="ProtNLM"/>
    </source>
</evidence>